<dbReference type="EMBL" id="LK932517">
    <property type="protein sequence ID" value="CDS87744.1"/>
    <property type="molecule type" value="Genomic_DNA"/>
</dbReference>
<dbReference type="InterPro" id="IPR001789">
    <property type="entry name" value="Sig_transdc_resp-reg_receiver"/>
</dbReference>
<dbReference type="GO" id="GO:0005829">
    <property type="term" value="C:cytosol"/>
    <property type="evidence" value="ECO:0007669"/>
    <property type="project" value="TreeGrafter"/>
</dbReference>
<evidence type="ECO:0000313" key="10">
    <source>
        <dbReference type="EMBL" id="CDS87058.1"/>
    </source>
</evidence>
<protein>
    <recommendedName>
        <fullName evidence="1">Stage 0 sporulation protein A homolog</fullName>
    </recommendedName>
</protein>
<dbReference type="GO" id="GO:0006355">
    <property type="term" value="P:regulation of DNA-templated transcription"/>
    <property type="evidence" value="ECO:0007669"/>
    <property type="project" value="InterPro"/>
</dbReference>
<dbReference type="Pfam" id="PF00072">
    <property type="entry name" value="Response_reg"/>
    <property type="match status" value="1"/>
</dbReference>
<dbReference type="Gene3D" id="3.40.50.2300">
    <property type="match status" value="1"/>
</dbReference>
<dbReference type="PROSITE" id="PS51755">
    <property type="entry name" value="OMPR_PHOB"/>
    <property type="match status" value="1"/>
</dbReference>
<keyword evidence="6" id="KW-0597">Phosphoprotein</keyword>
<evidence type="ECO:0000256" key="4">
    <source>
        <dbReference type="ARBA" id="ARBA00023163"/>
    </source>
</evidence>
<evidence type="ECO:0000256" key="2">
    <source>
        <dbReference type="ARBA" id="ARBA00023015"/>
    </source>
</evidence>
<dbReference type="AlphaFoldDB" id="A0A069ATC8"/>
<evidence type="ECO:0000259" key="8">
    <source>
        <dbReference type="PROSITE" id="PS50110"/>
    </source>
</evidence>
<dbReference type="Pfam" id="PF00486">
    <property type="entry name" value="Trans_reg_C"/>
    <property type="match status" value="1"/>
</dbReference>
<proteinExistence type="predicted"/>
<evidence type="ECO:0000256" key="5">
    <source>
        <dbReference type="ARBA" id="ARBA00024867"/>
    </source>
</evidence>
<evidence type="ECO:0000256" key="7">
    <source>
        <dbReference type="PROSITE-ProRule" id="PRU01091"/>
    </source>
</evidence>
<evidence type="ECO:0000259" key="9">
    <source>
        <dbReference type="PROSITE" id="PS51755"/>
    </source>
</evidence>
<feature type="domain" description="OmpR/PhoB-type" evidence="9">
    <location>
        <begin position="136"/>
        <end position="235"/>
    </location>
</feature>
<dbReference type="Gene3D" id="1.10.10.10">
    <property type="entry name" value="Winged helix-like DNA-binding domain superfamily/Winged helix DNA-binding domain"/>
    <property type="match status" value="1"/>
</dbReference>
<keyword evidence="2" id="KW-0805">Transcription regulation</keyword>
<name>A0A069ATC8_CLODI</name>
<dbReference type="Gene3D" id="6.10.250.690">
    <property type="match status" value="1"/>
</dbReference>
<feature type="domain" description="Response regulatory" evidence="8">
    <location>
        <begin position="9"/>
        <end position="122"/>
    </location>
</feature>
<comment type="function">
    <text evidence="5">May play the central regulatory role in sporulation. It may be an element of the effector pathway responsible for the activation of sporulation genes in response to nutritional stress. Spo0A may act in concert with spo0H (a sigma factor) to control the expression of some genes that are critical to the sporulation process.</text>
</comment>
<evidence type="ECO:0000313" key="11">
    <source>
        <dbReference type="EMBL" id="CDS87744.1"/>
    </source>
</evidence>
<evidence type="ECO:0000256" key="3">
    <source>
        <dbReference type="ARBA" id="ARBA00023125"/>
    </source>
</evidence>
<dbReference type="InterPro" id="IPR001867">
    <property type="entry name" value="OmpR/PhoB-type_DNA-bd"/>
</dbReference>
<dbReference type="PANTHER" id="PTHR48111">
    <property type="entry name" value="REGULATOR OF RPOS"/>
    <property type="match status" value="1"/>
</dbReference>
<gene>
    <name evidence="12" type="primary">kdpE</name>
    <name evidence="12" type="ORF">BN1095_310128</name>
    <name evidence="11" type="ORF">BN1096_630010</name>
    <name evidence="10" type="ORF">BN1097_620010</name>
</gene>
<dbReference type="GO" id="GO:0032993">
    <property type="term" value="C:protein-DNA complex"/>
    <property type="evidence" value="ECO:0007669"/>
    <property type="project" value="TreeGrafter"/>
</dbReference>
<dbReference type="SMART" id="SM00448">
    <property type="entry name" value="REC"/>
    <property type="match status" value="1"/>
</dbReference>
<dbReference type="InterPro" id="IPR039420">
    <property type="entry name" value="WalR-like"/>
</dbReference>
<accession>A0A069ATC8</accession>
<evidence type="ECO:0000256" key="1">
    <source>
        <dbReference type="ARBA" id="ARBA00018672"/>
    </source>
</evidence>
<dbReference type="SUPFAM" id="SSF52172">
    <property type="entry name" value="CheY-like"/>
    <property type="match status" value="1"/>
</dbReference>
<evidence type="ECO:0000256" key="6">
    <source>
        <dbReference type="PROSITE-ProRule" id="PRU00169"/>
    </source>
</evidence>
<dbReference type="GO" id="GO:0000156">
    <property type="term" value="F:phosphorelay response regulator activity"/>
    <property type="evidence" value="ECO:0007669"/>
    <property type="project" value="TreeGrafter"/>
</dbReference>
<reference evidence="12" key="1">
    <citation type="submission" date="2014-07" db="EMBL/GenBank/DDBJ databases">
        <authorList>
            <person name="Monot Marc"/>
        </authorList>
    </citation>
    <scope>NUCLEOTIDE SEQUENCE</scope>
    <source>
        <strain evidence="12">7032989</strain>
        <strain evidence="10">7032994</strain>
    </source>
</reference>
<dbReference type="InterPro" id="IPR011006">
    <property type="entry name" value="CheY-like_superfamily"/>
</dbReference>
<keyword evidence="4" id="KW-0804">Transcription</keyword>
<dbReference type="SMART" id="SM00862">
    <property type="entry name" value="Trans_reg_C"/>
    <property type="match status" value="1"/>
</dbReference>
<dbReference type="PROSITE" id="PS50110">
    <property type="entry name" value="RESPONSE_REGULATORY"/>
    <property type="match status" value="1"/>
</dbReference>
<dbReference type="EMBL" id="LK932401">
    <property type="protein sequence ID" value="CDS87058.1"/>
    <property type="molecule type" value="Genomic_DNA"/>
</dbReference>
<keyword evidence="3 7" id="KW-0238">DNA-binding</keyword>
<dbReference type="InterPro" id="IPR036388">
    <property type="entry name" value="WH-like_DNA-bd_sf"/>
</dbReference>
<feature type="DNA-binding region" description="OmpR/PhoB-type" evidence="7">
    <location>
        <begin position="136"/>
        <end position="235"/>
    </location>
</feature>
<dbReference type="EMBL" id="LK932972">
    <property type="protein sequence ID" value="CDT10921.1"/>
    <property type="molecule type" value="Genomic_DNA"/>
</dbReference>
<organism evidence="12">
    <name type="scientific">Clostridioides difficile</name>
    <name type="common">Peptoclostridium difficile</name>
    <dbReference type="NCBI Taxonomy" id="1496"/>
    <lineage>
        <taxon>Bacteria</taxon>
        <taxon>Bacillati</taxon>
        <taxon>Bacillota</taxon>
        <taxon>Clostridia</taxon>
        <taxon>Peptostreptococcales</taxon>
        <taxon>Peptostreptococcaceae</taxon>
        <taxon>Clostridioides</taxon>
    </lineage>
</organism>
<dbReference type="CDD" id="cd17620">
    <property type="entry name" value="REC_OmpR_KdpE-like"/>
    <property type="match status" value="1"/>
</dbReference>
<dbReference type="GO" id="GO:0000976">
    <property type="term" value="F:transcription cis-regulatory region binding"/>
    <property type="evidence" value="ECO:0007669"/>
    <property type="project" value="TreeGrafter"/>
</dbReference>
<dbReference type="CDD" id="cd00383">
    <property type="entry name" value="trans_reg_C"/>
    <property type="match status" value="1"/>
</dbReference>
<dbReference type="PANTHER" id="PTHR48111:SF50">
    <property type="entry name" value="KDP OPERON TRANSCRIPTIONAL REGULATORY PROTEIN KDPE"/>
    <property type="match status" value="1"/>
</dbReference>
<evidence type="ECO:0000313" key="12">
    <source>
        <dbReference type="EMBL" id="CDT10921.1"/>
    </source>
</evidence>
<sequence>MEEEMSKKLILLVEDDKTIRKFISTALLTQDYDVKEAITGKEGISIAVSYSPDVVLLDLGLEDMDGIEVIKAIRQFSNIPIIVVSAREQDRDKVEVFDAGADDYLTKPFSIVELLARVRVAFRHSQVEAQQKDDVKSTFEVDKLLIDFDKRKVIVDDVEVHLTPIEYNILSLLAKHHGKVLTHNFIIKEIWGSVIGNETKSLRVFMATLRRKIEKQPANPRYIITEVGVGYRLNDE</sequence>
<feature type="modified residue" description="4-aspartylphosphate" evidence="6">
    <location>
        <position position="58"/>
    </location>
</feature>